<evidence type="ECO:0000256" key="6">
    <source>
        <dbReference type="ARBA" id="ARBA00022491"/>
    </source>
</evidence>
<keyword evidence="20" id="KW-1185">Reference proteome</keyword>
<evidence type="ECO:0000256" key="7">
    <source>
        <dbReference type="ARBA" id="ARBA00022603"/>
    </source>
</evidence>
<proteinExistence type="predicted"/>
<dbReference type="SMART" id="SM00317">
    <property type="entry name" value="SET"/>
    <property type="match status" value="1"/>
</dbReference>
<keyword evidence="6" id="KW-0678">Repressor</keyword>
<dbReference type="Pfam" id="PF00856">
    <property type="entry name" value="SET"/>
    <property type="match status" value="1"/>
</dbReference>
<evidence type="ECO:0000256" key="11">
    <source>
        <dbReference type="ARBA" id="ARBA00023163"/>
    </source>
</evidence>
<dbReference type="FunFam" id="2.170.270.10:FF:000033">
    <property type="entry name" value="Histone-lysine N-methyltransferase"/>
    <property type="match status" value="1"/>
</dbReference>
<dbReference type="InterPro" id="IPR036020">
    <property type="entry name" value="WW_dom_sf"/>
</dbReference>
<dbReference type="PROSITE" id="PS50868">
    <property type="entry name" value="POST_SET"/>
    <property type="match status" value="1"/>
</dbReference>
<feature type="domain" description="SET" evidence="16">
    <location>
        <begin position="122"/>
        <end position="239"/>
    </location>
</feature>
<dbReference type="Pfam" id="PF18507">
    <property type="entry name" value="WW_1"/>
    <property type="match status" value="1"/>
</dbReference>
<dbReference type="CDD" id="cd19172">
    <property type="entry name" value="SET_SETD2"/>
    <property type="match status" value="1"/>
</dbReference>
<evidence type="ECO:0000256" key="1">
    <source>
        <dbReference type="ARBA" id="ARBA00004123"/>
    </source>
</evidence>
<evidence type="ECO:0000259" key="18">
    <source>
        <dbReference type="PROSITE" id="PS51215"/>
    </source>
</evidence>
<dbReference type="InterPro" id="IPR050777">
    <property type="entry name" value="SET2_Histone-Lys_MeTrsfase"/>
</dbReference>
<feature type="compositionally biased region" description="Polar residues" evidence="15">
    <location>
        <begin position="523"/>
        <end position="534"/>
    </location>
</feature>
<dbReference type="OrthoDB" id="422362at2759"/>
<dbReference type="InterPro" id="IPR003616">
    <property type="entry name" value="Post-SET_dom"/>
</dbReference>
<dbReference type="AlphaFoldDB" id="A0A9P7BAN1"/>
<feature type="region of interest" description="Disordered" evidence="15">
    <location>
        <begin position="523"/>
        <end position="543"/>
    </location>
</feature>
<dbReference type="InterPro" id="IPR038190">
    <property type="entry name" value="SRI_sf"/>
</dbReference>
<dbReference type="Pfam" id="PF08236">
    <property type="entry name" value="SRI"/>
    <property type="match status" value="1"/>
</dbReference>
<dbReference type="EMBL" id="PUHR01000027">
    <property type="protein sequence ID" value="KAG0670150.1"/>
    <property type="molecule type" value="Genomic_DNA"/>
</dbReference>
<evidence type="ECO:0000313" key="20">
    <source>
        <dbReference type="Proteomes" id="UP000750334"/>
    </source>
</evidence>
<dbReference type="InterPro" id="IPR006560">
    <property type="entry name" value="AWS_dom"/>
</dbReference>
<comment type="catalytic activity">
    <reaction evidence="14">
        <text>L-lysyl(36)-[histone H3] + 3 S-adenosyl-L-methionine = N(6),N(6),N(6)-trimethyl-L-lysyl(36)-[histone H3] + 3 S-adenosyl-L-homocysteine + 3 H(+)</text>
        <dbReference type="Rhea" id="RHEA:60324"/>
        <dbReference type="Rhea" id="RHEA-COMP:9785"/>
        <dbReference type="Rhea" id="RHEA-COMP:15536"/>
        <dbReference type="ChEBI" id="CHEBI:15378"/>
        <dbReference type="ChEBI" id="CHEBI:29969"/>
        <dbReference type="ChEBI" id="CHEBI:57856"/>
        <dbReference type="ChEBI" id="CHEBI:59789"/>
        <dbReference type="ChEBI" id="CHEBI:61961"/>
        <dbReference type="EC" id="2.1.1.359"/>
    </reaction>
</comment>
<evidence type="ECO:0000256" key="9">
    <source>
        <dbReference type="ARBA" id="ARBA00022691"/>
    </source>
</evidence>
<feature type="domain" description="Post-SET" evidence="17">
    <location>
        <begin position="246"/>
        <end position="262"/>
    </location>
</feature>
<keyword evidence="8" id="KW-0808">Transferase</keyword>
<dbReference type="InterPro" id="IPR046341">
    <property type="entry name" value="SET_dom_sf"/>
</dbReference>
<dbReference type="PROSITE" id="PS51568">
    <property type="entry name" value="SAM_MT43_SET2_1"/>
    <property type="match status" value="1"/>
</dbReference>
<evidence type="ECO:0000256" key="14">
    <source>
        <dbReference type="ARBA" id="ARBA00047545"/>
    </source>
</evidence>
<evidence type="ECO:0000256" key="13">
    <source>
        <dbReference type="ARBA" id="ARBA00030091"/>
    </source>
</evidence>
<dbReference type="GO" id="GO:0140955">
    <property type="term" value="F:histone H3K36 trimethyltransferase activity"/>
    <property type="evidence" value="ECO:0007669"/>
    <property type="project" value="UniProtKB-EC"/>
</dbReference>
<dbReference type="InterPro" id="IPR044437">
    <property type="entry name" value="SETD2/Set2_SET"/>
</dbReference>
<dbReference type="SUPFAM" id="SSF82199">
    <property type="entry name" value="SET domain"/>
    <property type="match status" value="1"/>
</dbReference>
<reference evidence="19 20" key="1">
    <citation type="submission" date="2020-11" db="EMBL/GenBank/DDBJ databases">
        <title>Kefir isolates.</title>
        <authorList>
            <person name="Marcisauskas S."/>
            <person name="Kim Y."/>
            <person name="Blasche S."/>
        </authorList>
    </citation>
    <scope>NUCLEOTIDE SEQUENCE [LARGE SCALE GENOMIC DNA]</scope>
    <source>
        <strain evidence="19 20">OG2</strain>
    </source>
</reference>
<comment type="caution">
    <text evidence="19">The sequence shown here is derived from an EMBL/GenBank/DDBJ whole genome shotgun (WGS) entry which is preliminary data.</text>
</comment>
<dbReference type="InterPro" id="IPR013257">
    <property type="entry name" value="SRI"/>
</dbReference>
<dbReference type="Gene3D" id="2.170.270.10">
    <property type="entry name" value="SET domain"/>
    <property type="match status" value="1"/>
</dbReference>
<dbReference type="SUPFAM" id="SSF51045">
    <property type="entry name" value="WW domain"/>
    <property type="match status" value="1"/>
</dbReference>
<dbReference type="PROSITE" id="PS51215">
    <property type="entry name" value="AWS"/>
    <property type="match status" value="1"/>
</dbReference>
<evidence type="ECO:0000259" key="16">
    <source>
        <dbReference type="PROSITE" id="PS50280"/>
    </source>
</evidence>
<keyword evidence="5" id="KW-0158">Chromosome</keyword>
<dbReference type="PANTHER" id="PTHR22884">
    <property type="entry name" value="SET DOMAIN PROTEINS"/>
    <property type="match status" value="1"/>
</dbReference>
<dbReference type="PROSITE" id="PS50280">
    <property type="entry name" value="SET"/>
    <property type="match status" value="1"/>
</dbReference>
<dbReference type="GO" id="GO:0005634">
    <property type="term" value="C:nucleus"/>
    <property type="evidence" value="ECO:0007669"/>
    <property type="project" value="UniProtKB-SubCell"/>
</dbReference>
<evidence type="ECO:0000259" key="17">
    <source>
        <dbReference type="PROSITE" id="PS50868"/>
    </source>
</evidence>
<dbReference type="InterPro" id="IPR001214">
    <property type="entry name" value="SET_dom"/>
</dbReference>
<feature type="domain" description="AWS" evidence="18">
    <location>
        <begin position="53"/>
        <end position="120"/>
    </location>
</feature>
<sequence>MSDIDSQSTTPGVMVSSPKLFLDEPDRTQEALRTFRPLDTCIYSADYLGDSSNEFMECDCPEQRILLKEEGDEGNKTYINHACGENSDCINRLTLIECVDGLCESTCGKKCENQRFQRRQYADINVFLTKQKGYGVRAQTDLEANTFIYEYIGEVIDEEEFRERMIQYDERRFKHFYFMMLQNGQFIDATMKGCLARFCNHSCNPNAYVNKWVVNGKLKMGIFAKRNILKGEEITFDYNVDRYGATAQKCYCGEPNCIGFMGGKTQTESASLLPQIYADAMGVTASEEKKWIKARKAEGTLQNDSNKNVDGENINIEFVESLTMEPCDNINDVTKVMSVLLQCKNTLIASMLFKRLWFTYNYEDEDEDDTALKHVLLNHVIKLHGYQCFKNLLQLFENDNNMLQDILEFLYNLPKTTKNGIILSHIDDEVRLIAKQYPDLQEDCEKLLQRWDTFETYTRIAKKDVSSTSLTNHHKNPMDQRRIKLPRGWEVIQENGRPLYYNKEQNRKLVDPPIVPTARVALTSTNQNYNPNRDSFSREDSRDYRSRNYNRHITSNSNLHNGTYPSNNYYLEHNKGYNSRDSSYPDDEFGQKKRRIEYEEQHALLRAKEEENLQKQQMIKQEIERNILDQIISDIGKSKELEREVSVKLEEERRRKFGESRRSSGRSSISNLEHKWEKFFASFVPNIVKKCDTNSILSKDSIKECARDIVKTLSTKEVRKGSDNVPPERVDKHKHDKVKEFVRQYMEKFIQKYLDKKNRRSHKP</sequence>
<dbReference type="Gene3D" id="1.10.1740.100">
    <property type="entry name" value="Set2, Rpb1 interacting domain"/>
    <property type="match status" value="1"/>
</dbReference>
<dbReference type="InterPro" id="IPR001202">
    <property type="entry name" value="WW_dom"/>
</dbReference>
<protein>
    <recommendedName>
        <fullName evidence="4">Histone-lysine N-methyltransferase, H3 lysine-36 specific</fullName>
        <ecNumber evidence="3">2.1.1.359</ecNumber>
    </recommendedName>
    <alternativeName>
        <fullName evidence="13">SET domain-containing protein 2</fullName>
    </alternativeName>
</protein>
<dbReference type="Pfam" id="PF17907">
    <property type="entry name" value="AWS"/>
    <property type="match status" value="1"/>
</dbReference>
<accession>A0A9P7BAN1</accession>
<dbReference type="Proteomes" id="UP000750334">
    <property type="component" value="Unassembled WGS sequence"/>
</dbReference>
<dbReference type="EC" id="2.1.1.359" evidence="3"/>
<keyword evidence="10" id="KW-0805">Transcription regulation</keyword>
<evidence type="ECO:0000256" key="4">
    <source>
        <dbReference type="ARBA" id="ARBA00018028"/>
    </source>
</evidence>
<keyword evidence="11" id="KW-0804">Transcription</keyword>
<evidence type="ECO:0000256" key="2">
    <source>
        <dbReference type="ARBA" id="ARBA00004286"/>
    </source>
</evidence>
<evidence type="ECO:0000256" key="3">
    <source>
        <dbReference type="ARBA" id="ARBA00012178"/>
    </source>
</evidence>
<keyword evidence="7 19" id="KW-0489">Methyltransferase</keyword>
<evidence type="ECO:0000256" key="12">
    <source>
        <dbReference type="ARBA" id="ARBA00023242"/>
    </source>
</evidence>
<dbReference type="GO" id="GO:0006355">
    <property type="term" value="P:regulation of DNA-templated transcription"/>
    <property type="evidence" value="ECO:0007669"/>
    <property type="project" value="InterPro"/>
</dbReference>
<evidence type="ECO:0000313" key="19">
    <source>
        <dbReference type="EMBL" id="KAG0670150.1"/>
    </source>
</evidence>
<evidence type="ECO:0000256" key="15">
    <source>
        <dbReference type="SAM" id="MobiDB-lite"/>
    </source>
</evidence>
<evidence type="ECO:0000256" key="8">
    <source>
        <dbReference type="ARBA" id="ARBA00022679"/>
    </source>
</evidence>
<keyword evidence="12" id="KW-0539">Nucleus</keyword>
<dbReference type="SMART" id="SM00570">
    <property type="entry name" value="AWS"/>
    <property type="match status" value="1"/>
</dbReference>
<organism evidence="19 20">
    <name type="scientific">Maudiozyma exigua</name>
    <name type="common">Yeast</name>
    <name type="synonym">Kazachstania exigua</name>
    <dbReference type="NCBI Taxonomy" id="34358"/>
    <lineage>
        <taxon>Eukaryota</taxon>
        <taxon>Fungi</taxon>
        <taxon>Dikarya</taxon>
        <taxon>Ascomycota</taxon>
        <taxon>Saccharomycotina</taxon>
        <taxon>Saccharomycetes</taxon>
        <taxon>Saccharomycetales</taxon>
        <taxon>Saccharomycetaceae</taxon>
        <taxon>Maudiozyma</taxon>
    </lineage>
</organism>
<dbReference type="InterPro" id="IPR025788">
    <property type="entry name" value="Set2_fungi"/>
</dbReference>
<comment type="subcellular location">
    <subcellularLocation>
        <location evidence="2">Chromosome</location>
    </subcellularLocation>
    <subcellularLocation>
        <location evidence="1">Nucleus</location>
    </subcellularLocation>
</comment>
<dbReference type="GO" id="GO:0032259">
    <property type="term" value="P:methylation"/>
    <property type="evidence" value="ECO:0007669"/>
    <property type="project" value="UniProtKB-KW"/>
</dbReference>
<keyword evidence="9" id="KW-0949">S-adenosyl-L-methionine</keyword>
<name>A0A9P7BAN1_MAUEX</name>
<evidence type="ECO:0000256" key="10">
    <source>
        <dbReference type="ARBA" id="ARBA00023015"/>
    </source>
</evidence>
<dbReference type="GO" id="GO:0005694">
    <property type="term" value="C:chromosome"/>
    <property type="evidence" value="ECO:0007669"/>
    <property type="project" value="UniProtKB-SubCell"/>
</dbReference>
<evidence type="ECO:0000256" key="5">
    <source>
        <dbReference type="ARBA" id="ARBA00022454"/>
    </source>
</evidence>
<gene>
    <name evidence="19" type="primary">SET2</name>
    <name evidence="19" type="ORF">C6P45_002793</name>
</gene>
<dbReference type="SMART" id="SM00508">
    <property type="entry name" value="PostSET"/>
    <property type="match status" value="1"/>
</dbReference>